<reference evidence="3" key="2">
    <citation type="submission" date="2020-05" db="UniProtKB">
        <authorList>
            <consortium name="EnsemblMetazoa"/>
        </authorList>
    </citation>
    <scope>IDENTIFICATION</scope>
    <source>
        <strain evidence="3">MINIMUS1</strain>
    </source>
</reference>
<sequence length="810" mass="91410">MTVANESDAKQMPTCAVIKVNKTTRKLTRLSRKRLSLRPSTGKTRPRFIMSKKPSVKRTNSQLAVGQNASCTPVSRCEEQLDAAIYRCLHALTKRHQPTDEFRAQFCRGAFLKSNTKAFIQVMHYLLNVYDAREFRKRFYWPIYDKGAENAFRTSTVEYVNNLIERGKLVGMEKIKAHVVVLPGGAKFMKFLLTFIRFVMQEELRRAKGGAGDGEPITKKRIAQMIASHKRWVDVGERIGGIVQEDTSVLTEKTRKIEALIETVLQGSEVAKQINYDKLMQMWTVLIDTQFREQQKIRQHMKTIGKEFERVIEKTSSKLKGNELSLPFTKEQLKDCLGRFTCQPGTELHQLTQDVFDGSGKLNPIKLLQLFENILPSIDRFFVGFCMKNQELMKYEHKELSKVAVKFDDMRQQLDVLQRSLPMLEECLLRDLPGAGESPDLGKDNFAIKNKLFCTPPIVMDFDAQADDFPATGPNGRSSHRLALLNREDVHVMNARIKLLSASSYQPRSPKPLQKHLKPTSDQLNHQQPGSAVFAVPRITRKEKLNPLTMLNRIKAQSQTQKGTSRSNDCARVNNTMNISTLSEITLRPEFSSTLLGTPEKTAPGTVGRTPNEDELEKKPSSAQTLQLPVSSHQPPMKRVVDSPNVHSSPRLMVIYAESNTPKSSLSPKTLLQRAPIDKRASTKRSSLIENESTVHTSPSGRLESLMKHNELPPRCQMPVTPESGEKETNAENHHDSGDLSNDKTLNAENGDLLEDLSRTLIATSLGSLKDGAETERVVDHKTDDQMQFIEELDDDNLFNVSDGIVTDFE</sequence>
<protein>
    <recommendedName>
        <fullName evidence="2">HAUS augmin-like complex subunit 6 N-terminal domain-containing protein</fullName>
    </recommendedName>
</protein>
<dbReference type="Pfam" id="PF14661">
    <property type="entry name" value="HAUS6_N"/>
    <property type="match status" value="1"/>
</dbReference>
<dbReference type="GO" id="GO:0051225">
    <property type="term" value="P:spindle assembly"/>
    <property type="evidence" value="ECO:0007669"/>
    <property type="project" value="InterPro"/>
</dbReference>
<evidence type="ECO:0000256" key="1">
    <source>
        <dbReference type="SAM" id="MobiDB-lite"/>
    </source>
</evidence>
<dbReference type="PANTHER" id="PTHR16151">
    <property type="entry name" value="HAUS AUGMIN-LIKE COMPLEX SUBUNIT 6"/>
    <property type="match status" value="1"/>
</dbReference>
<name>A0A182VY00_9DIPT</name>
<evidence type="ECO:0000313" key="3">
    <source>
        <dbReference type="EnsemblMetazoa" id="AMIN002949-PA"/>
    </source>
</evidence>
<feature type="compositionally biased region" description="Polar residues" evidence="1">
    <location>
        <begin position="621"/>
        <end position="634"/>
    </location>
</feature>
<dbReference type="AlphaFoldDB" id="A0A182VY00"/>
<feature type="region of interest" description="Disordered" evidence="1">
    <location>
        <begin position="504"/>
        <end position="528"/>
    </location>
</feature>
<feature type="domain" description="HAUS augmin-like complex subunit 6 N-terminal" evidence="2">
    <location>
        <begin position="85"/>
        <end position="301"/>
    </location>
</feature>
<dbReference type="GO" id="GO:0008017">
    <property type="term" value="F:microtubule binding"/>
    <property type="evidence" value="ECO:0007669"/>
    <property type="project" value="TreeGrafter"/>
</dbReference>
<dbReference type="InterPro" id="IPR026797">
    <property type="entry name" value="HAUS_6"/>
</dbReference>
<feature type="region of interest" description="Disordered" evidence="1">
    <location>
        <begin position="594"/>
        <end position="646"/>
    </location>
</feature>
<dbReference type="InterPro" id="IPR028163">
    <property type="entry name" value="HAUS_6_N"/>
</dbReference>
<keyword evidence="4" id="KW-1185">Reference proteome</keyword>
<feature type="compositionally biased region" description="Polar residues" evidence="1">
    <location>
        <begin position="684"/>
        <end position="700"/>
    </location>
</feature>
<evidence type="ECO:0000313" key="4">
    <source>
        <dbReference type="Proteomes" id="UP000075920"/>
    </source>
</evidence>
<dbReference type="STRING" id="112268.A0A182VY00"/>
<dbReference type="GO" id="GO:0070652">
    <property type="term" value="C:HAUS complex"/>
    <property type="evidence" value="ECO:0007669"/>
    <property type="project" value="InterPro"/>
</dbReference>
<organism evidence="3 4">
    <name type="scientific">Anopheles minimus</name>
    <dbReference type="NCBI Taxonomy" id="112268"/>
    <lineage>
        <taxon>Eukaryota</taxon>
        <taxon>Metazoa</taxon>
        <taxon>Ecdysozoa</taxon>
        <taxon>Arthropoda</taxon>
        <taxon>Hexapoda</taxon>
        <taxon>Insecta</taxon>
        <taxon>Pterygota</taxon>
        <taxon>Neoptera</taxon>
        <taxon>Endopterygota</taxon>
        <taxon>Diptera</taxon>
        <taxon>Nematocera</taxon>
        <taxon>Culicoidea</taxon>
        <taxon>Culicidae</taxon>
        <taxon>Anophelinae</taxon>
        <taxon>Anopheles</taxon>
    </lineage>
</organism>
<proteinExistence type="predicted"/>
<dbReference type="PANTHER" id="PTHR16151:SF2">
    <property type="entry name" value="HAUS AUGMIN-LIKE COMPLEX SUBUNIT 6"/>
    <property type="match status" value="1"/>
</dbReference>
<feature type="compositionally biased region" description="Polar residues" evidence="1">
    <location>
        <begin position="659"/>
        <end position="670"/>
    </location>
</feature>
<feature type="compositionally biased region" description="Basic and acidic residues" evidence="1">
    <location>
        <begin position="724"/>
        <end position="742"/>
    </location>
</feature>
<dbReference type="GO" id="GO:1990498">
    <property type="term" value="C:mitotic spindle microtubule"/>
    <property type="evidence" value="ECO:0007669"/>
    <property type="project" value="TreeGrafter"/>
</dbReference>
<reference evidence="4" key="1">
    <citation type="submission" date="2013-03" db="EMBL/GenBank/DDBJ databases">
        <title>The Genome Sequence of Anopheles minimus MINIMUS1.</title>
        <authorList>
            <consortium name="The Broad Institute Genomics Platform"/>
            <person name="Neafsey D.E."/>
            <person name="Walton C."/>
            <person name="Walker B."/>
            <person name="Young S.K."/>
            <person name="Zeng Q."/>
            <person name="Gargeya S."/>
            <person name="Fitzgerald M."/>
            <person name="Haas B."/>
            <person name="Abouelleil A."/>
            <person name="Allen A.W."/>
            <person name="Alvarado L."/>
            <person name="Arachchi H.M."/>
            <person name="Berlin A.M."/>
            <person name="Chapman S.B."/>
            <person name="Gainer-Dewar J."/>
            <person name="Goldberg J."/>
            <person name="Griggs A."/>
            <person name="Gujja S."/>
            <person name="Hansen M."/>
            <person name="Howarth C."/>
            <person name="Imamovic A."/>
            <person name="Ireland A."/>
            <person name="Larimer J."/>
            <person name="McCowan C."/>
            <person name="Murphy C."/>
            <person name="Pearson M."/>
            <person name="Poon T.W."/>
            <person name="Priest M."/>
            <person name="Roberts A."/>
            <person name="Saif S."/>
            <person name="Shea T."/>
            <person name="Sisk P."/>
            <person name="Sykes S."/>
            <person name="Wortman J."/>
            <person name="Nusbaum C."/>
            <person name="Birren B."/>
        </authorList>
    </citation>
    <scope>NUCLEOTIDE SEQUENCE [LARGE SCALE GENOMIC DNA]</scope>
    <source>
        <strain evidence="4">MINIMUS1</strain>
    </source>
</reference>
<accession>A0A182VY00</accession>
<dbReference type="Proteomes" id="UP000075920">
    <property type="component" value="Unassembled WGS sequence"/>
</dbReference>
<dbReference type="EnsemblMetazoa" id="AMIN002949-RA">
    <property type="protein sequence ID" value="AMIN002949-PA"/>
    <property type="gene ID" value="AMIN002949"/>
</dbReference>
<feature type="region of interest" description="Disordered" evidence="1">
    <location>
        <begin position="659"/>
        <end position="747"/>
    </location>
</feature>
<dbReference type="VEuPathDB" id="VectorBase:AMIN002949"/>
<evidence type="ECO:0000259" key="2">
    <source>
        <dbReference type="Pfam" id="PF14661"/>
    </source>
</evidence>